<evidence type="ECO:0000256" key="5">
    <source>
        <dbReference type="ARBA" id="ARBA00022777"/>
    </source>
</evidence>
<dbReference type="PROSITE" id="PS50011">
    <property type="entry name" value="PROTEIN_KINASE_DOM"/>
    <property type="match status" value="1"/>
</dbReference>
<evidence type="ECO:0000256" key="2">
    <source>
        <dbReference type="ARBA" id="ARBA00022527"/>
    </source>
</evidence>
<accession>A0A6A5Y9H0</accession>
<dbReference type="PANTHER" id="PTHR47634">
    <property type="entry name" value="PROTEIN KINASE DOMAIN-CONTAINING PROTEIN-RELATED"/>
    <property type="match status" value="1"/>
</dbReference>
<dbReference type="GO" id="GO:0004674">
    <property type="term" value="F:protein serine/threonine kinase activity"/>
    <property type="evidence" value="ECO:0007669"/>
    <property type="project" value="UniProtKB-KW"/>
</dbReference>
<dbReference type="Gene3D" id="3.30.200.20">
    <property type="entry name" value="Phosphorylase Kinase, domain 1"/>
    <property type="match status" value="1"/>
</dbReference>
<organism evidence="10 11">
    <name type="scientific">Aaosphaeria arxii CBS 175.79</name>
    <dbReference type="NCBI Taxonomy" id="1450172"/>
    <lineage>
        <taxon>Eukaryota</taxon>
        <taxon>Fungi</taxon>
        <taxon>Dikarya</taxon>
        <taxon>Ascomycota</taxon>
        <taxon>Pezizomycotina</taxon>
        <taxon>Dothideomycetes</taxon>
        <taxon>Pleosporomycetidae</taxon>
        <taxon>Pleosporales</taxon>
        <taxon>Pleosporales incertae sedis</taxon>
        <taxon>Aaosphaeria</taxon>
    </lineage>
</organism>
<dbReference type="InterPro" id="IPR011009">
    <property type="entry name" value="Kinase-like_dom_sf"/>
</dbReference>
<dbReference type="OrthoDB" id="5979581at2759"/>
<dbReference type="InterPro" id="IPR000719">
    <property type="entry name" value="Prot_kinase_dom"/>
</dbReference>
<evidence type="ECO:0000256" key="6">
    <source>
        <dbReference type="ARBA" id="ARBA00022840"/>
    </source>
</evidence>
<dbReference type="SUPFAM" id="SSF56112">
    <property type="entry name" value="Protein kinase-like (PK-like)"/>
    <property type="match status" value="1"/>
</dbReference>
<dbReference type="GO" id="GO:0005524">
    <property type="term" value="F:ATP binding"/>
    <property type="evidence" value="ECO:0007669"/>
    <property type="project" value="UniProtKB-KW"/>
</dbReference>
<evidence type="ECO:0000313" key="10">
    <source>
        <dbReference type="EMBL" id="KAF2022232.1"/>
    </source>
</evidence>
<dbReference type="EC" id="2.7.11.1" evidence="1"/>
<dbReference type="Proteomes" id="UP000799778">
    <property type="component" value="Unassembled WGS sequence"/>
</dbReference>
<dbReference type="RefSeq" id="XP_033390571.1">
    <property type="nucleotide sequence ID" value="XM_033526836.1"/>
</dbReference>
<evidence type="ECO:0000256" key="8">
    <source>
        <dbReference type="ARBA" id="ARBA00048679"/>
    </source>
</evidence>
<dbReference type="Pfam" id="PF00069">
    <property type="entry name" value="Pkinase"/>
    <property type="match status" value="2"/>
</dbReference>
<protein>
    <recommendedName>
        <fullName evidence="1">non-specific serine/threonine protein kinase</fullName>
        <ecNumber evidence="1">2.7.11.1</ecNumber>
    </recommendedName>
</protein>
<sequence>MRLYKLGACCRVGLFPRTSLFIQSSRALPSRLLSNTTSHMDQFTHISDVDAEPLHRYNEGGYHPVHLGDVLKEGRYKILHKLGWGSYSTVWAAGDQRLQAYVSIKISVSGQKPHSRELAVLRAVSDVPSDTPGHRYLMTMLDHFQLDGPNGTHDCLVSEVLGQSVADYMDASSFARLPGNIAKAIAKHTLLGLSLLHSHNIGHGDIHTRNIAFTIPQINTIPEEVFLRKLGEPETAPVHRSDGQPLLESHVPKYIVRPTFYPVKVRSSFESIKIIDFGQSFLRHDVPHEFHNPLAVRAPEIIFKDKVDYRMDLWSMGCLLFELLVAQPPFDSIMTTPAILVGQMLDTTGDELPDRWKEQWSAMSAAPLPSEEFSYTLQGWLEELYFDGEGGKDLSREDLVRVGKIIGRLLRLEPSERASAAEILQDDWFAED</sequence>
<dbReference type="AlphaFoldDB" id="A0A6A5Y9H0"/>
<keyword evidence="4" id="KW-0547">Nucleotide-binding</keyword>
<evidence type="ECO:0000256" key="7">
    <source>
        <dbReference type="ARBA" id="ARBA00047899"/>
    </source>
</evidence>
<dbReference type="GO" id="GO:0000245">
    <property type="term" value="P:spliceosomal complex assembly"/>
    <property type="evidence" value="ECO:0007669"/>
    <property type="project" value="TreeGrafter"/>
</dbReference>
<dbReference type="SMART" id="SM00220">
    <property type="entry name" value="S_TKc"/>
    <property type="match status" value="1"/>
</dbReference>
<evidence type="ECO:0000256" key="1">
    <source>
        <dbReference type="ARBA" id="ARBA00012513"/>
    </source>
</evidence>
<gene>
    <name evidence="10" type="ORF">BU24DRAFT_417870</name>
</gene>
<evidence type="ECO:0000259" key="9">
    <source>
        <dbReference type="PROSITE" id="PS50011"/>
    </source>
</evidence>
<feature type="domain" description="Protein kinase" evidence="9">
    <location>
        <begin position="76"/>
        <end position="429"/>
    </location>
</feature>
<keyword evidence="5" id="KW-0418">Kinase</keyword>
<dbReference type="EMBL" id="ML978066">
    <property type="protein sequence ID" value="KAF2022232.1"/>
    <property type="molecule type" value="Genomic_DNA"/>
</dbReference>
<dbReference type="Gene3D" id="1.10.510.10">
    <property type="entry name" value="Transferase(Phosphotransferase) domain 1"/>
    <property type="match status" value="1"/>
</dbReference>
<dbReference type="GO" id="GO:0050684">
    <property type="term" value="P:regulation of mRNA processing"/>
    <property type="evidence" value="ECO:0007669"/>
    <property type="project" value="TreeGrafter"/>
</dbReference>
<name>A0A6A5Y9H0_9PLEO</name>
<keyword evidence="6" id="KW-0067">ATP-binding</keyword>
<keyword evidence="3" id="KW-0808">Transferase</keyword>
<evidence type="ECO:0000313" key="11">
    <source>
        <dbReference type="Proteomes" id="UP000799778"/>
    </source>
</evidence>
<reference evidence="10" key="1">
    <citation type="journal article" date="2020" name="Stud. Mycol.">
        <title>101 Dothideomycetes genomes: a test case for predicting lifestyles and emergence of pathogens.</title>
        <authorList>
            <person name="Haridas S."/>
            <person name="Albert R."/>
            <person name="Binder M."/>
            <person name="Bloem J."/>
            <person name="Labutti K."/>
            <person name="Salamov A."/>
            <person name="Andreopoulos B."/>
            <person name="Baker S."/>
            <person name="Barry K."/>
            <person name="Bills G."/>
            <person name="Bluhm B."/>
            <person name="Cannon C."/>
            <person name="Castanera R."/>
            <person name="Culley D."/>
            <person name="Daum C."/>
            <person name="Ezra D."/>
            <person name="Gonzalez J."/>
            <person name="Henrissat B."/>
            <person name="Kuo A."/>
            <person name="Liang C."/>
            <person name="Lipzen A."/>
            <person name="Lutzoni F."/>
            <person name="Magnuson J."/>
            <person name="Mondo S."/>
            <person name="Nolan M."/>
            <person name="Ohm R."/>
            <person name="Pangilinan J."/>
            <person name="Park H.-J."/>
            <person name="Ramirez L."/>
            <person name="Alfaro M."/>
            <person name="Sun H."/>
            <person name="Tritt A."/>
            <person name="Yoshinaga Y."/>
            <person name="Zwiers L.-H."/>
            <person name="Turgeon B."/>
            <person name="Goodwin S."/>
            <person name="Spatafora J."/>
            <person name="Crous P."/>
            <person name="Grigoriev I."/>
        </authorList>
    </citation>
    <scope>NUCLEOTIDE SEQUENCE</scope>
    <source>
        <strain evidence="10">CBS 175.79</strain>
    </source>
</reference>
<evidence type="ECO:0000256" key="4">
    <source>
        <dbReference type="ARBA" id="ARBA00022741"/>
    </source>
</evidence>
<keyword evidence="11" id="KW-1185">Reference proteome</keyword>
<dbReference type="GeneID" id="54284233"/>
<dbReference type="InterPro" id="IPR051334">
    <property type="entry name" value="SRPK"/>
</dbReference>
<proteinExistence type="predicted"/>
<evidence type="ECO:0000256" key="3">
    <source>
        <dbReference type="ARBA" id="ARBA00022679"/>
    </source>
</evidence>
<dbReference type="PANTHER" id="PTHR47634:SF9">
    <property type="entry name" value="PROTEIN KINASE DOMAIN-CONTAINING PROTEIN-RELATED"/>
    <property type="match status" value="1"/>
</dbReference>
<comment type="catalytic activity">
    <reaction evidence="7">
        <text>L-threonyl-[protein] + ATP = O-phospho-L-threonyl-[protein] + ADP + H(+)</text>
        <dbReference type="Rhea" id="RHEA:46608"/>
        <dbReference type="Rhea" id="RHEA-COMP:11060"/>
        <dbReference type="Rhea" id="RHEA-COMP:11605"/>
        <dbReference type="ChEBI" id="CHEBI:15378"/>
        <dbReference type="ChEBI" id="CHEBI:30013"/>
        <dbReference type="ChEBI" id="CHEBI:30616"/>
        <dbReference type="ChEBI" id="CHEBI:61977"/>
        <dbReference type="ChEBI" id="CHEBI:456216"/>
        <dbReference type="EC" id="2.7.11.1"/>
    </reaction>
</comment>
<keyword evidence="2" id="KW-0723">Serine/threonine-protein kinase</keyword>
<comment type="catalytic activity">
    <reaction evidence="8">
        <text>L-seryl-[protein] + ATP = O-phospho-L-seryl-[protein] + ADP + H(+)</text>
        <dbReference type="Rhea" id="RHEA:17989"/>
        <dbReference type="Rhea" id="RHEA-COMP:9863"/>
        <dbReference type="Rhea" id="RHEA-COMP:11604"/>
        <dbReference type="ChEBI" id="CHEBI:15378"/>
        <dbReference type="ChEBI" id="CHEBI:29999"/>
        <dbReference type="ChEBI" id="CHEBI:30616"/>
        <dbReference type="ChEBI" id="CHEBI:83421"/>
        <dbReference type="ChEBI" id="CHEBI:456216"/>
        <dbReference type="EC" id="2.7.11.1"/>
    </reaction>
</comment>